<dbReference type="InterPro" id="IPR043128">
    <property type="entry name" value="Rev_trsase/Diguanyl_cyclase"/>
</dbReference>
<dbReference type="Pfam" id="PF00990">
    <property type="entry name" value="GGDEF"/>
    <property type="match status" value="1"/>
</dbReference>
<accession>A0A1G7XKK4</accession>
<gene>
    <name evidence="3" type="ORF">SAMN04488136_103233</name>
</gene>
<proteinExistence type="predicted"/>
<dbReference type="SMART" id="SM00065">
    <property type="entry name" value="GAF"/>
    <property type="match status" value="1"/>
</dbReference>
<dbReference type="Gene3D" id="3.30.450.40">
    <property type="match status" value="1"/>
</dbReference>
<dbReference type="PROSITE" id="PS50887">
    <property type="entry name" value="GGDEF"/>
    <property type="match status" value="1"/>
</dbReference>
<dbReference type="SMART" id="SM00267">
    <property type="entry name" value="GGDEF"/>
    <property type="match status" value="1"/>
</dbReference>
<dbReference type="Pfam" id="PF01590">
    <property type="entry name" value="GAF"/>
    <property type="match status" value="1"/>
</dbReference>
<sequence>MWYCLRSNKAFGLVLMMEAPQIPGNEQQRLDTLSSLKVLDTGSEERFDRITRLARRLFDVPIALVSLVDENRQWFKSCYGLDTRETGRDISFCGHAILGDEPFIVEDASKDSRFWDNPLVVGDPNIRFYTGVPLVHEDGMKLGTLCIIDSRPRHLDSDALHDLIDLAKMAEMELSLTHHASMDDLTNISNRRGFMRLATKSVNHCQYGSIPYSLAYFDLNGFKAINDQHGHSAGDELLKQFANILKVSFRDSDVITRLGGDEFAVLMSGAAQTVAHIAVQRLEKAVEAFNRTSSLPYRLCFSFGVASSSVQKHLSLMQLLEEADKKMYQHKRERKAKLANQD</sequence>
<dbReference type="AlphaFoldDB" id="A0A1G7XKK4"/>
<dbReference type="FunFam" id="3.30.70.270:FF:000001">
    <property type="entry name" value="Diguanylate cyclase domain protein"/>
    <property type="match status" value="1"/>
</dbReference>
<dbReference type="PANTHER" id="PTHR43102">
    <property type="entry name" value="SLR1143 PROTEIN"/>
    <property type="match status" value="1"/>
</dbReference>
<dbReference type="GO" id="GO:0003824">
    <property type="term" value="F:catalytic activity"/>
    <property type="evidence" value="ECO:0007669"/>
    <property type="project" value="UniProtKB-ARBA"/>
</dbReference>
<reference evidence="3 4" key="1">
    <citation type="submission" date="2016-10" db="EMBL/GenBank/DDBJ databases">
        <authorList>
            <person name="de Groot N.N."/>
        </authorList>
    </citation>
    <scope>NUCLEOTIDE SEQUENCE [LARGE SCALE GENOMIC DNA]</scope>
    <source>
        <strain evidence="3 4">CGMCC 1.10228</strain>
    </source>
</reference>
<dbReference type="PANTHER" id="PTHR43102:SF2">
    <property type="entry name" value="GAF DOMAIN-CONTAINING PROTEIN"/>
    <property type="match status" value="1"/>
</dbReference>
<dbReference type="InterPro" id="IPR003018">
    <property type="entry name" value="GAF"/>
</dbReference>
<name>A0A1G7XKK4_9VIBR</name>
<dbReference type="InterPro" id="IPR029016">
    <property type="entry name" value="GAF-like_dom_sf"/>
</dbReference>
<evidence type="ECO:0000256" key="1">
    <source>
        <dbReference type="ARBA" id="ARBA00001946"/>
    </source>
</evidence>
<dbReference type="InterPro" id="IPR000160">
    <property type="entry name" value="GGDEF_dom"/>
</dbReference>
<evidence type="ECO:0000313" key="3">
    <source>
        <dbReference type="EMBL" id="SDG84768.1"/>
    </source>
</evidence>
<feature type="domain" description="GGDEF" evidence="2">
    <location>
        <begin position="210"/>
        <end position="342"/>
    </location>
</feature>
<keyword evidence="4" id="KW-1185">Reference proteome</keyword>
<evidence type="ECO:0000313" key="4">
    <source>
        <dbReference type="Proteomes" id="UP000198854"/>
    </source>
</evidence>
<dbReference type="SUPFAM" id="SSF55073">
    <property type="entry name" value="Nucleotide cyclase"/>
    <property type="match status" value="1"/>
</dbReference>
<protein>
    <submittedName>
        <fullName evidence="3">Diguanylate cyclase with GAF sensor</fullName>
    </submittedName>
</protein>
<dbReference type="STRING" id="861298.SAMN04488136_103233"/>
<dbReference type="InterPro" id="IPR029787">
    <property type="entry name" value="Nucleotide_cyclase"/>
</dbReference>
<comment type="cofactor">
    <cofactor evidence="1">
        <name>Mg(2+)</name>
        <dbReference type="ChEBI" id="CHEBI:18420"/>
    </cofactor>
</comment>
<dbReference type="EMBL" id="FNDD01000003">
    <property type="protein sequence ID" value="SDG84768.1"/>
    <property type="molecule type" value="Genomic_DNA"/>
</dbReference>
<evidence type="ECO:0000259" key="2">
    <source>
        <dbReference type="PROSITE" id="PS50887"/>
    </source>
</evidence>
<dbReference type="Gene3D" id="3.30.70.270">
    <property type="match status" value="1"/>
</dbReference>
<dbReference type="SUPFAM" id="SSF55781">
    <property type="entry name" value="GAF domain-like"/>
    <property type="match status" value="1"/>
</dbReference>
<dbReference type="NCBIfam" id="TIGR00254">
    <property type="entry name" value="GGDEF"/>
    <property type="match status" value="1"/>
</dbReference>
<organism evidence="3 4">
    <name type="scientific">Vibrio xiamenensis</name>
    <dbReference type="NCBI Taxonomy" id="861298"/>
    <lineage>
        <taxon>Bacteria</taxon>
        <taxon>Pseudomonadati</taxon>
        <taxon>Pseudomonadota</taxon>
        <taxon>Gammaproteobacteria</taxon>
        <taxon>Vibrionales</taxon>
        <taxon>Vibrionaceae</taxon>
        <taxon>Vibrio</taxon>
    </lineage>
</organism>
<dbReference type="Proteomes" id="UP000198854">
    <property type="component" value="Unassembled WGS sequence"/>
</dbReference>
<dbReference type="CDD" id="cd01949">
    <property type="entry name" value="GGDEF"/>
    <property type="match status" value="1"/>
</dbReference>